<dbReference type="GO" id="GO:0022857">
    <property type="term" value="F:transmembrane transporter activity"/>
    <property type="evidence" value="ECO:0007669"/>
    <property type="project" value="TreeGrafter"/>
</dbReference>
<sequence>MAPVRYLARRLPRTVPVVPYQLFHEKDVTLVSIISAATGASLHSSFYFARAYFTMVENFNAGKTGLQLLFYIPGIHVGVYTVMMMCNVYPRQTIWPLLNTTVNVLMGVAGFGTGIRFKPGNLHLTEMYRDRIAVVLGLVSFASPLGGTIALMVMGSVFQNNMSAYFTGGDRSSSFDIDLSVSLDAINDRPPEKMAPFRSAAANAVSWSFISILPFLASSILAALMLGNDWISEDNKTKKASTAGDMAADVDVAMHDQTRSVQRDGRPDVLTGIYFRAVRRQTVAAEWHPGAFESA</sequence>
<dbReference type="PANTHER" id="PTHR23501">
    <property type="entry name" value="MAJOR FACILITATOR SUPERFAMILY"/>
    <property type="match status" value="1"/>
</dbReference>
<comment type="subcellular location">
    <subcellularLocation>
        <location evidence="1">Membrane</location>
        <topology evidence="1">Multi-pass membrane protein</topology>
    </subcellularLocation>
</comment>
<keyword evidence="3 5" id="KW-1133">Transmembrane helix</keyword>
<feature type="transmembrane region" description="Helical" evidence="5">
    <location>
        <begin position="68"/>
        <end position="90"/>
    </location>
</feature>
<name>A0A6A5KQC3_9PLEO</name>
<feature type="transmembrane region" description="Helical" evidence="5">
    <location>
        <begin position="135"/>
        <end position="158"/>
    </location>
</feature>
<dbReference type="SUPFAM" id="SSF103473">
    <property type="entry name" value="MFS general substrate transporter"/>
    <property type="match status" value="1"/>
</dbReference>
<dbReference type="GO" id="GO:0005886">
    <property type="term" value="C:plasma membrane"/>
    <property type="evidence" value="ECO:0007669"/>
    <property type="project" value="TreeGrafter"/>
</dbReference>
<dbReference type="OrthoDB" id="6770063at2759"/>
<dbReference type="EMBL" id="ML975253">
    <property type="protein sequence ID" value="KAF1838340.1"/>
    <property type="molecule type" value="Genomic_DNA"/>
</dbReference>
<feature type="transmembrane region" description="Helical" evidence="5">
    <location>
        <begin position="96"/>
        <end position="115"/>
    </location>
</feature>
<evidence type="ECO:0000313" key="7">
    <source>
        <dbReference type="Proteomes" id="UP000800040"/>
    </source>
</evidence>
<dbReference type="Proteomes" id="UP000800040">
    <property type="component" value="Unassembled WGS sequence"/>
</dbReference>
<proteinExistence type="predicted"/>
<evidence type="ECO:0000256" key="1">
    <source>
        <dbReference type="ARBA" id="ARBA00004141"/>
    </source>
</evidence>
<evidence type="ECO:0000256" key="2">
    <source>
        <dbReference type="ARBA" id="ARBA00022692"/>
    </source>
</evidence>
<keyword evidence="2 5" id="KW-0812">Transmembrane</keyword>
<dbReference type="AlphaFoldDB" id="A0A6A5KQC3"/>
<dbReference type="PANTHER" id="PTHR23501:SF39">
    <property type="entry name" value="MULTIDRUG TRANSPORTER, PUTATIVE (AFU_ORTHOLOGUE AFUA_1G05010)-RELATED"/>
    <property type="match status" value="1"/>
</dbReference>
<dbReference type="InterPro" id="IPR036259">
    <property type="entry name" value="MFS_trans_sf"/>
</dbReference>
<evidence type="ECO:0000256" key="5">
    <source>
        <dbReference type="SAM" id="Phobius"/>
    </source>
</evidence>
<keyword evidence="4 5" id="KW-0472">Membrane</keyword>
<evidence type="ECO:0000313" key="6">
    <source>
        <dbReference type="EMBL" id="KAF1838340.1"/>
    </source>
</evidence>
<feature type="transmembrane region" description="Helical" evidence="5">
    <location>
        <begin position="28"/>
        <end position="48"/>
    </location>
</feature>
<evidence type="ECO:0000256" key="4">
    <source>
        <dbReference type="ARBA" id="ARBA00023136"/>
    </source>
</evidence>
<feature type="transmembrane region" description="Helical" evidence="5">
    <location>
        <begin position="204"/>
        <end position="226"/>
    </location>
</feature>
<accession>A0A6A5KQC3</accession>
<protein>
    <recommendedName>
        <fullName evidence="8">MFS general substrate transporter</fullName>
    </recommendedName>
</protein>
<keyword evidence="7" id="KW-1185">Reference proteome</keyword>
<gene>
    <name evidence="6" type="ORF">BDW02DRAFT_627273</name>
</gene>
<reference evidence="6" key="1">
    <citation type="submission" date="2020-01" db="EMBL/GenBank/DDBJ databases">
        <authorList>
            <consortium name="DOE Joint Genome Institute"/>
            <person name="Haridas S."/>
            <person name="Albert R."/>
            <person name="Binder M."/>
            <person name="Bloem J."/>
            <person name="Labutti K."/>
            <person name="Salamov A."/>
            <person name="Andreopoulos B."/>
            <person name="Baker S.E."/>
            <person name="Barry K."/>
            <person name="Bills G."/>
            <person name="Bluhm B.H."/>
            <person name="Cannon C."/>
            <person name="Castanera R."/>
            <person name="Culley D.E."/>
            <person name="Daum C."/>
            <person name="Ezra D."/>
            <person name="Gonzalez J.B."/>
            <person name="Henrissat B."/>
            <person name="Kuo A."/>
            <person name="Liang C."/>
            <person name="Lipzen A."/>
            <person name="Lutzoni F."/>
            <person name="Magnuson J."/>
            <person name="Mondo S."/>
            <person name="Nolan M."/>
            <person name="Ohm R."/>
            <person name="Pangilinan J."/>
            <person name="Park H.-J."/>
            <person name="Ramirez L."/>
            <person name="Alfaro M."/>
            <person name="Sun H."/>
            <person name="Tritt A."/>
            <person name="Yoshinaga Y."/>
            <person name="Zwiers L.-H."/>
            <person name="Turgeon B.G."/>
            <person name="Goodwin S.B."/>
            <person name="Spatafora J.W."/>
            <person name="Crous P.W."/>
            <person name="Grigoriev I.V."/>
        </authorList>
    </citation>
    <scope>NUCLEOTIDE SEQUENCE</scope>
    <source>
        <strain evidence="6">P77</strain>
    </source>
</reference>
<organism evidence="6 7">
    <name type="scientific">Decorospora gaudefroyi</name>
    <dbReference type="NCBI Taxonomy" id="184978"/>
    <lineage>
        <taxon>Eukaryota</taxon>
        <taxon>Fungi</taxon>
        <taxon>Dikarya</taxon>
        <taxon>Ascomycota</taxon>
        <taxon>Pezizomycotina</taxon>
        <taxon>Dothideomycetes</taxon>
        <taxon>Pleosporomycetidae</taxon>
        <taxon>Pleosporales</taxon>
        <taxon>Pleosporineae</taxon>
        <taxon>Pleosporaceae</taxon>
        <taxon>Decorospora</taxon>
    </lineage>
</organism>
<evidence type="ECO:0008006" key="8">
    <source>
        <dbReference type="Google" id="ProtNLM"/>
    </source>
</evidence>
<evidence type="ECO:0000256" key="3">
    <source>
        <dbReference type="ARBA" id="ARBA00022989"/>
    </source>
</evidence>